<name>A0A8J2UMC3_9BURK</name>
<gene>
    <name evidence="2" type="primary">gumL</name>
    <name evidence="2" type="ORF">GCM10007205_12550</name>
</gene>
<reference evidence="2" key="2">
    <citation type="submission" date="2020-09" db="EMBL/GenBank/DDBJ databases">
        <authorList>
            <person name="Sun Q."/>
            <person name="Sedlacek I."/>
        </authorList>
    </citation>
    <scope>NUCLEOTIDE SEQUENCE</scope>
    <source>
        <strain evidence="2">CCM 7086</strain>
    </source>
</reference>
<keyword evidence="3" id="KW-1185">Reference proteome</keyword>
<evidence type="ECO:0000313" key="2">
    <source>
        <dbReference type="EMBL" id="GGC04813.1"/>
    </source>
</evidence>
<feature type="domain" description="Polysaccharide pyruvyl transferase" evidence="1">
    <location>
        <begin position="76"/>
        <end position="214"/>
    </location>
</feature>
<comment type="caution">
    <text evidence="2">The sequence shown here is derived from an EMBL/GenBank/DDBJ whole genome shotgun (WGS) entry which is preliminary data.</text>
</comment>
<accession>A0A8J2UMC3</accession>
<dbReference type="Pfam" id="PF04230">
    <property type="entry name" value="PS_pyruv_trans"/>
    <property type="match status" value="1"/>
</dbReference>
<dbReference type="RefSeq" id="WP_229728845.1">
    <property type="nucleotide sequence ID" value="NZ_BMCG01000002.1"/>
</dbReference>
<dbReference type="EMBL" id="BMCG01000002">
    <property type="protein sequence ID" value="GGC04813.1"/>
    <property type="molecule type" value="Genomic_DNA"/>
</dbReference>
<sequence length="276" mass="30477">MGLMNILNRLTNGAGDERGQGAFPRVELFYWTPSGGRLNFGDHLSRVVVTRILAAYQHLLEEETAAAHTLFAIGSVLHFAQSGDVVWGSGVNGKIAATEHRFETLDVRAVRGPLTRDFLQQRGIVVPEVYGDPALLMPTLFPDRFARDPQSPYVFVPNLHDLEIAREKGIAHIVSPLDAWNRCIAEILRGEMVIASSLHGLIIAEAYGIPARYLRLSPEENIFKYNDYVMGTGRGAIEAASSIEEALEMGGMPPPVFDAQRLLAAFPLDLWEEALR</sequence>
<evidence type="ECO:0000313" key="3">
    <source>
        <dbReference type="Proteomes" id="UP000620266"/>
    </source>
</evidence>
<reference evidence="2" key="1">
    <citation type="journal article" date="2014" name="Int. J. Syst. Evol. Microbiol.">
        <title>Complete genome sequence of Corynebacterium casei LMG S-19264T (=DSM 44701T), isolated from a smear-ripened cheese.</title>
        <authorList>
            <consortium name="US DOE Joint Genome Institute (JGI-PGF)"/>
            <person name="Walter F."/>
            <person name="Albersmeier A."/>
            <person name="Kalinowski J."/>
            <person name="Ruckert C."/>
        </authorList>
    </citation>
    <scope>NUCLEOTIDE SEQUENCE</scope>
    <source>
        <strain evidence="2">CCM 7086</strain>
    </source>
</reference>
<dbReference type="AlphaFoldDB" id="A0A8J2UMC3"/>
<organism evidence="2 3">
    <name type="scientific">Oxalicibacterium flavum</name>
    <dbReference type="NCBI Taxonomy" id="179467"/>
    <lineage>
        <taxon>Bacteria</taxon>
        <taxon>Pseudomonadati</taxon>
        <taxon>Pseudomonadota</taxon>
        <taxon>Betaproteobacteria</taxon>
        <taxon>Burkholderiales</taxon>
        <taxon>Oxalobacteraceae</taxon>
        <taxon>Oxalicibacterium</taxon>
    </lineage>
</organism>
<protein>
    <submittedName>
        <fullName evidence="2">GumL protein</fullName>
    </submittedName>
</protein>
<proteinExistence type="predicted"/>
<dbReference type="InterPro" id="IPR007345">
    <property type="entry name" value="Polysacch_pyruvyl_Trfase"/>
</dbReference>
<evidence type="ECO:0000259" key="1">
    <source>
        <dbReference type="Pfam" id="PF04230"/>
    </source>
</evidence>
<dbReference type="Proteomes" id="UP000620266">
    <property type="component" value="Unassembled WGS sequence"/>
</dbReference>